<evidence type="ECO:0000313" key="5">
    <source>
        <dbReference type="Proteomes" id="UP000290921"/>
    </source>
</evidence>
<feature type="transmembrane region" description="Helical" evidence="2">
    <location>
        <begin position="277"/>
        <end position="295"/>
    </location>
</feature>
<dbReference type="GO" id="GO:0016020">
    <property type="term" value="C:membrane"/>
    <property type="evidence" value="ECO:0007669"/>
    <property type="project" value="InterPro"/>
</dbReference>
<feature type="transmembrane region" description="Helical" evidence="2">
    <location>
        <begin position="98"/>
        <end position="120"/>
    </location>
</feature>
<dbReference type="SUPFAM" id="SSF103481">
    <property type="entry name" value="Multidrug resistance efflux transporter EmrE"/>
    <property type="match status" value="2"/>
</dbReference>
<reference evidence="4 5" key="1">
    <citation type="submission" date="2018-06" db="EMBL/GenBank/DDBJ databases">
        <title>Genome conservation of Clostridium tetani.</title>
        <authorList>
            <person name="Bruggemann H."/>
            <person name="Popoff M.R."/>
        </authorList>
    </citation>
    <scope>NUCLEOTIDE SEQUENCE [LARGE SCALE GENOMIC DNA]</scope>
    <source>
        <strain evidence="4 5">2017.061</strain>
    </source>
</reference>
<keyword evidence="2" id="KW-0812">Transmembrane</keyword>
<gene>
    <name evidence="4" type="ORF">DP130_04840</name>
</gene>
<feature type="transmembrane region" description="Helical" evidence="2">
    <location>
        <begin position="37"/>
        <end position="55"/>
    </location>
</feature>
<feature type="transmembrane region" description="Helical" evidence="2">
    <location>
        <begin position="218"/>
        <end position="237"/>
    </location>
</feature>
<organism evidence="4 5">
    <name type="scientific">Clostridium tetani</name>
    <dbReference type="NCBI Taxonomy" id="1513"/>
    <lineage>
        <taxon>Bacteria</taxon>
        <taxon>Bacillati</taxon>
        <taxon>Bacillota</taxon>
        <taxon>Clostridia</taxon>
        <taxon>Eubacteriales</taxon>
        <taxon>Clostridiaceae</taxon>
        <taxon>Clostridium</taxon>
    </lineage>
</organism>
<comment type="similarity">
    <text evidence="1">Belongs to the EamA transporter family.</text>
</comment>
<dbReference type="InterPro" id="IPR037185">
    <property type="entry name" value="EmrE-like"/>
</dbReference>
<sequence>MIKNDKTKGFILVILAALFWGYLGIPTKNLYDFNFDSFSVCFFRTSIAGIFYFLYCSKKDANLLKIDKKGLLFFILYGAIGFATTFICYNVSVNYTSIALGTMFMFTSQVWVVILSYFIFKERFTPKKIIAIFLTLAGCFMMCKVHDPKNLNLNFKGVILGLISGITFALQIIFAKISSKKYSQNTLLAYSFIFASLFLIPFMDAKNTLNILSDTNNLYPIIQNIFVIGVFTTVIANGAYLKSVEYIEVGIASIIATLEIPIAAIIAYFVFHQTLDIIQIIGMFLIIISVIILELKIKNLSKVFNFSLTEKQTYK</sequence>
<feature type="domain" description="EamA" evidence="3">
    <location>
        <begin position="8"/>
        <end position="142"/>
    </location>
</feature>
<comment type="caution">
    <text evidence="4">The sequence shown here is derived from an EMBL/GenBank/DDBJ whole genome shotgun (WGS) entry which is preliminary data.</text>
</comment>
<keyword evidence="2" id="KW-1133">Transmembrane helix</keyword>
<dbReference type="Proteomes" id="UP000290921">
    <property type="component" value="Unassembled WGS sequence"/>
</dbReference>
<dbReference type="AlphaFoldDB" id="A0A4Q0VEF3"/>
<protein>
    <submittedName>
        <fullName evidence="4">EamA family transporter</fullName>
    </submittedName>
</protein>
<name>A0A4Q0VEF3_CLOTA</name>
<feature type="transmembrane region" description="Helical" evidence="2">
    <location>
        <begin position="71"/>
        <end position="92"/>
    </location>
</feature>
<feature type="domain" description="EamA" evidence="3">
    <location>
        <begin position="156"/>
        <end position="293"/>
    </location>
</feature>
<feature type="transmembrane region" description="Helical" evidence="2">
    <location>
        <begin position="7"/>
        <end position="25"/>
    </location>
</feature>
<dbReference type="EMBL" id="QMAP01000004">
    <property type="protein sequence ID" value="RXI49383.1"/>
    <property type="molecule type" value="Genomic_DNA"/>
</dbReference>
<feature type="transmembrane region" description="Helical" evidence="2">
    <location>
        <begin position="129"/>
        <end position="147"/>
    </location>
</feature>
<evidence type="ECO:0000256" key="2">
    <source>
        <dbReference type="SAM" id="Phobius"/>
    </source>
</evidence>
<keyword evidence="2" id="KW-0472">Membrane</keyword>
<dbReference type="Gene3D" id="1.10.3730.20">
    <property type="match status" value="2"/>
</dbReference>
<dbReference type="PANTHER" id="PTHR22911">
    <property type="entry name" value="ACYL-MALONYL CONDENSING ENZYME-RELATED"/>
    <property type="match status" value="1"/>
</dbReference>
<evidence type="ECO:0000313" key="4">
    <source>
        <dbReference type="EMBL" id="RXI49383.1"/>
    </source>
</evidence>
<dbReference type="Pfam" id="PF00892">
    <property type="entry name" value="EamA"/>
    <property type="match status" value="2"/>
</dbReference>
<accession>A0A4Q0VEF3</accession>
<feature type="transmembrane region" description="Helical" evidence="2">
    <location>
        <begin position="249"/>
        <end position="271"/>
    </location>
</feature>
<proteinExistence type="inferred from homology"/>
<feature type="transmembrane region" description="Helical" evidence="2">
    <location>
        <begin position="153"/>
        <end position="175"/>
    </location>
</feature>
<dbReference type="InterPro" id="IPR000620">
    <property type="entry name" value="EamA_dom"/>
</dbReference>
<dbReference type="PANTHER" id="PTHR22911:SF133">
    <property type="entry name" value="MEMBRANE PROTEIN"/>
    <property type="match status" value="1"/>
</dbReference>
<dbReference type="RefSeq" id="WP_129030087.1">
    <property type="nucleotide sequence ID" value="NZ_AP026806.1"/>
</dbReference>
<evidence type="ECO:0000256" key="1">
    <source>
        <dbReference type="ARBA" id="ARBA00007362"/>
    </source>
</evidence>
<evidence type="ECO:0000259" key="3">
    <source>
        <dbReference type="Pfam" id="PF00892"/>
    </source>
</evidence>
<feature type="transmembrane region" description="Helical" evidence="2">
    <location>
        <begin position="187"/>
        <end position="203"/>
    </location>
</feature>